<reference evidence="1" key="1">
    <citation type="submission" date="2019-12" db="EMBL/GenBank/DDBJ databases">
        <title>Ruegeria JWLKs population differentiation of coral mucus and skeleton niches.</title>
        <authorList>
            <person name="Luo D."/>
        </authorList>
    </citation>
    <scope>NUCLEOTIDE SEQUENCE</scope>
    <source>
        <strain evidence="1">HKCCD6181</strain>
    </source>
</reference>
<gene>
    <name evidence="1" type="ORF">GS634_14665</name>
</gene>
<evidence type="ECO:0000313" key="2">
    <source>
        <dbReference type="Proteomes" id="UP000597886"/>
    </source>
</evidence>
<dbReference type="Proteomes" id="UP000597886">
    <property type="component" value="Unassembled WGS sequence"/>
</dbReference>
<accession>A0AA90YXY5</accession>
<dbReference type="RefSeq" id="WP_171330866.1">
    <property type="nucleotide sequence ID" value="NZ_WVRA01000005.1"/>
</dbReference>
<comment type="caution">
    <text evidence="1">The sequence shown here is derived from an EMBL/GenBank/DDBJ whole genome shotgun (WGS) entry which is preliminary data.</text>
</comment>
<organism evidence="1 2">
    <name type="scientific">Ruegeria atlantica</name>
    <dbReference type="NCBI Taxonomy" id="81569"/>
    <lineage>
        <taxon>Bacteria</taxon>
        <taxon>Pseudomonadati</taxon>
        <taxon>Pseudomonadota</taxon>
        <taxon>Alphaproteobacteria</taxon>
        <taxon>Rhodobacterales</taxon>
        <taxon>Roseobacteraceae</taxon>
        <taxon>Ruegeria</taxon>
    </lineage>
</organism>
<sequence length="78" mass="8656">MSGTTKFSTPSWSPTAMNALSDVQDIRTAGDLSQYQSRFNFRLHSYDAGVSKSAMSQEGRIAEIFKRHGHTHSPPALR</sequence>
<evidence type="ECO:0000313" key="1">
    <source>
        <dbReference type="EMBL" id="NOE19368.1"/>
    </source>
</evidence>
<dbReference type="AlphaFoldDB" id="A0AA90YXY5"/>
<protein>
    <submittedName>
        <fullName evidence="1">Uncharacterized protein</fullName>
    </submittedName>
</protein>
<dbReference type="EMBL" id="WVRA01000005">
    <property type="protein sequence ID" value="NOE19368.1"/>
    <property type="molecule type" value="Genomic_DNA"/>
</dbReference>
<proteinExistence type="predicted"/>
<name>A0AA90YXY5_9RHOB</name>